<evidence type="ECO:0000313" key="1">
    <source>
        <dbReference type="EMBL" id="GGM84041.1"/>
    </source>
</evidence>
<accession>A0ABQ2HLT5</accession>
<gene>
    <name evidence="1" type="ORF">GCM10011609_20170</name>
</gene>
<comment type="caution">
    <text evidence="1">The sequence shown here is derived from an EMBL/GenBank/DDBJ whole genome shotgun (WGS) entry which is preliminary data.</text>
</comment>
<organism evidence="1 2">
    <name type="scientific">Lentzea pudingi</name>
    <dbReference type="NCBI Taxonomy" id="1789439"/>
    <lineage>
        <taxon>Bacteria</taxon>
        <taxon>Bacillati</taxon>
        <taxon>Actinomycetota</taxon>
        <taxon>Actinomycetes</taxon>
        <taxon>Pseudonocardiales</taxon>
        <taxon>Pseudonocardiaceae</taxon>
        <taxon>Lentzea</taxon>
    </lineage>
</organism>
<dbReference type="RefSeq" id="WP_189154321.1">
    <property type="nucleotide sequence ID" value="NZ_BMNC01000002.1"/>
</dbReference>
<protein>
    <submittedName>
        <fullName evidence="1">Uncharacterized protein</fullName>
    </submittedName>
</protein>
<dbReference type="Proteomes" id="UP000597656">
    <property type="component" value="Unassembled WGS sequence"/>
</dbReference>
<evidence type="ECO:0000313" key="2">
    <source>
        <dbReference type="Proteomes" id="UP000597656"/>
    </source>
</evidence>
<reference evidence="2" key="1">
    <citation type="journal article" date="2019" name="Int. J. Syst. Evol. Microbiol.">
        <title>The Global Catalogue of Microorganisms (GCM) 10K type strain sequencing project: providing services to taxonomists for standard genome sequencing and annotation.</title>
        <authorList>
            <consortium name="The Broad Institute Genomics Platform"/>
            <consortium name="The Broad Institute Genome Sequencing Center for Infectious Disease"/>
            <person name="Wu L."/>
            <person name="Ma J."/>
        </authorList>
    </citation>
    <scope>NUCLEOTIDE SEQUENCE [LARGE SCALE GENOMIC DNA]</scope>
    <source>
        <strain evidence="2">CGMCC 4.7319</strain>
    </source>
</reference>
<proteinExistence type="predicted"/>
<sequence>MTAKKYRYYALTGYQYTLENPFTVVRVGGEFPEGFTTALEWDRTDLLDRIRTGRDGYEVVEVGEEDAKRFETTQARRVAEARERDGGGA</sequence>
<dbReference type="EMBL" id="BMNC01000002">
    <property type="protein sequence ID" value="GGM84041.1"/>
    <property type="molecule type" value="Genomic_DNA"/>
</dbReference>
<keyword evidence="2" id="KW-1185">Reference proteome</keyword>
<name>A0ABQ2HLT5_9PSEU</name>